<evidence type="ECO:0000313" key="3">
    <source>
        <dbReference type="EMBL" id="SLM28654.1"/>
    </source>
</evidence>
<sequence>MKYFPFKTVLFCIFIIPLLYTATLVGVEKGLSIFYQNKIEQVLLGNKNDKSSDLTDSNQAVQEELKSNSLVDGDKPQGNVAEDYVQAYPDVDLLSFERILQVRLKSFIDHDWFLNQARLFPAIRIHRKDGSILYVCPLSGGTTNFSPDLKEPDVISGIFPPDVTVEVIIPLRHNTLLSNIILLLYLMVSFLLFQFFYKRGIKRAERDENQRVGEIQKLKEDERQQNEQLEELKKQRAFLAEQLKEAKSDFQEESRKASIAEEELFEEIARLEKKLDENRSNQAEKEQEIEELKDQLERLERRKTGTRKRKAIDVLEKRLTNLYKNVDMNKKALTGMMELTEDMQIKAEEVIHQLNDDPSGVTVKRKVFAGKKNKTASFEVLFAYNGRLYFRNVEGNRIEVLVIGTKNSQDKDMEFLHYI</sequence>
<keyword evidence="1" id="KW-0175">Coiled coil</keyword>
<accession>A0A1W1H890</accession>
<dbReference type="STRING" id="1246637.MTBBW1_1430026"/>
<dbReference type="OrthoDB" id="5412656at2"/>
<keyword evidence="4" id="KW-1185">Reference proteome</keyword>
<dbReference type="EMBL" id="FWEV01000050">
    <property type="protein sequence ID" value="SLM28654.1"/>
    <property type="molecule type" value="Genomic_DNA"/>
</dbReference>
<reference evidence="3 4" key="1">
    <citation type="submission" date="2017-03" db="EMBL/GenBank/DDBJ databases">
        <authorList>
            <person name="Afonso C.L."/>
            <person name="Miller P.J."/>
            <person name="Scott M.A."/>
            <person name="Spackman E."/>
            <person name="Goraichik I."/>
            <person name="Dimitrov K.M."/>
            <person name="Suarez D.L."/>
            <person name="Swayne D.E."/>
        </authorList>
    </citation>
    <scope>NUCLEOTIDE SEQUENCE [LARGE SCALE GENOMIC DNA]</scope>
    <source>
        <strain evidence="3">PRJEB14757</strain>
    </source>
</reference>
<dbReference type="RefSeq" id="WP_080805057.1">
    <property type="nucleotide sequence ID" value="NZ_LT828549.1"/>
</dbReference>
<feature type="coiled-coil region" evidence="1">
    <location>
        <begin position="201"/>
        <end position="309"/>
    </location>
</feature>
<protein>
    <submittedName>
        <fullName evidence="3">Uncharacterized protein</fullName>
    </submittedName>
</protein>
<dbReference type="Proteomes" id="UP000191931">
    <property type="component" value="Unassembled WGS sequence"/>
</dbReference>
<name>A0A1W1H890_9BACT</name>
<keyword evidence="2" id="KW-0812">Transmembrane</keyword>
<keyword evidence="2" id="KW-0472">Membrane</keyword>
<gene>
    <name evidence="3" type="ORF">MTBBW1_1430026</name>
</gene>
<dbReference type="AlphaFoldDB" id="A0A1W1H890"/>
<proteinExistence type="predicted"/>
<feature type="transmembrane region" description="Helical" evidence="2">
    <location>
        <begin position="176"/>
        <end position="197"/>
    </location>
</feature>
<evidence type="ECO:0000313" key="4">
    <source>
        <dbReference type="Proteomes" id="UP000191931"/>
    </source>
</evidence>
<organism evidence="3 4">
    <name type="scientific">Desulfamplus magnetovallimortis</name>
    <dbReference type="NCBI Taxonomy" id="1246637"/>
    <lineage>
        <taxon>Bacteria</taxon>
        <taxon>Pseudomonadati</taxon>
        <taxon>Thermodesulfobacteriota</taxon>
        <taxon>Desulfobacteria</taxon>
        <taxon>Desulfobacterales</taxon>
        <taxon>Desulfobacteraceae</taxon>
        <taxon>Desulfamplus</taxon>
    </lineage>
</organism>
<keyword evidence="2" id="KW-1133">Transmembrane helix</keyword>
<evidence type="ECO:0000256" key="1">
    <source>
        <dbReference type="SAM" id="Coils"/>
    </source>
</evidence>
<evidence type="ECO:0000256" key="2">
    <source>
        <dbReference type="SAM" id="Phobius"/>
    </source>
</evidence>